<feature type="signal peptide" evidence="14">
    <location>
        <begin position="1"/>
        <end position="17"/>
    </location>
</feature>
<evidence type="ECO:0000256" key="5">
    <source>
        <dbReference type="ARBA" id="ARBA00022448"/>
    </source>
</evidence>
<dbReference type="CDD" id="cd22055">
    <property type="entry name" value="NAC_BTF3"/>
    <property type="match status" value="1"/>
</dbReference>
<keyword evidence="11" id="KW-0539">Nucleus</keyword>
<sequence length="333" mass="35292">MLSKALSLFALLPLATAHFVLNWPTGRGFDDANAPNFPCGGFDSVKTPRTEFPMSGGPIQLEMHHTQTNVAVYMALGDNPGSFSIVLRNQFAEQGPNNFCIGMVSIPEGMNITAGTNATIQVVSNGDPDGGLYQCADVTLTDTALSQSDYDSHCQNSTGVEVTQTDISGNPNGTSSTTGSATPSGTGAAATGGKGTPRRKVKKVHKSAGTDDKKLQTALKKLNVQPIQAIEEVNMFKSDGNVIHFSAPKVHASVPANTFAIYGNGEDKELTELVPGILNQLGPDSLASLRKLAENFQSMQKEKGDEDKKDDDDDDDIPDLVAGENFESKAEVE</sequence>
<evidence type="ECO:0000256" key="6">
    <source>
        <dbReference type="ARBA" id="ARBA00022490"/>
    </source>
</evidence>
<dbReference type="SMART" id="SM01407">
    <property type="entry name" value="NAC"/>
    <property type="match status" value="1"/>
</dbReference>
<gene>
    <name evidence="16" type="ORF">BU26DRAFT_536978</name>
</gene>
<feature type="chain" id="PRO_5025548656" description="Nascent polypeptide-associated complex subunit beta" evidence="14">
    <location>
        <begin position="18"/>
        <end position="333"/>
    </location>
</feature>
<dbReference type="Gene3D" id="2.20.70.30">
    <property type="entry name" value="Nascent polypeptide-associated complex domain"/>
    <property type="match status" value="1"/>
</dbReference>
<evidence type="ECO:0000256" key="9">
    <source>
        <dbReference type="ARBA" id="ARBA00023015"/>
    </source>
</evidence>
<dbReference type="PROSITE" id="PS51151">
    <property type="entry name" value="NAC_AB"/>
    <property type="match status" value="1"/>
</dbReference>
<evidence type="ECO:0000256" key="13">
    <source>
        <dbReference type="SAM" id="MobiDB-lite"/>
    </source>
</evidence>
<dbReference type="InterPro" id="IPR002715">
    <property type="entry name" value="Nas_poly-pep-assoc_cplx_dom"/>
</dbReference>
<dbReference type="Pfam" id="PF01849">
    <property type="entry name" value="NAC"/>
    <property type="match status" value="1"/>
</dbReference>
<evidence type="ECO:0000256" key="12">
    <source>
        <dbReference type="RuleBase" id="RU361272"/>
    </source>
</evidence>
<dbReference type="GO" id="GO:0005737">
    <property type="term" value="C:cytoplasm"/>
    <property type="evidence" value="ECO:0007669"/>
    <property type="project" value="UniProtKB-SubCell"/>
</dbReference>
<evidence type="ECO:0000256" key="7">
    <source>
        <dbReference type="ARBA" id="ARBA00022491"/>
    </source>
</evidence>
<protein>
    <recommendedName>
        <fullName evidence="4 12">Nascent polypeptide-associated complex subunit beta</fullName>
    </recommendedName>
</protein>
<accession>A0A6A6J3W4</accession>
<name>A0A6A6J3W4_9PLEO</name>
<dbReference type="FunFam" id="2.20.70.30:FF:000003">
    <property type="entry name" value="Nascent polypeptide-associated complex subunit beta"/>
    <property type="match status" value="1"/>
</dbReference>
<feature type="domain" description="NAC-A/B" evidence="15">
    <location>
        <begin position="209"/>
        <end position="274"/>
    </location>
</feature>
<feature type="compositionally biased region" description="Polar residues" evidence="13">
    <location>
        <begin position="162"/>
        <end position="172"/>
    </location>
</feature>
<dbReference type="AlphaFoldDB" id="A0A6A6J3W4"/>
<evidence type="ECO:0000256" key="10">
    <source>
        <dbReference type="ARBA" id="ARBA00023163"/>
    </source>
</evidence>
<proteinExistence type="inferred from homology"/>
<keyword evidence="7" id="KW-0678">Repressor</keyword>
<feature type="compositionally biased region" description="Low complexity" evidence="13">
    <location>
        <begin position="173"/>
        <end position="189"/>
    </location>
</feature>
<feature type="region of interest" description="Disordered" evidence="13">
    <location>
        <begin position="296"/>
        <end position="333"/>
    </location>
</feature>
<feature type="region of interest" description="Disordered" evidence="13">
    <location>
        <begin position="162"/>
        <end position="210"/>
    </location>
</feature>
<keyword evidence="9 12" id="KW-0805">Transcription regulation</keyword>
<feature type="compositionally biased region" description="Acidic residues" evidence="13">
    <location>
        <begin position="308"/>
        <end position="318"/>
    </location>
</feature>
<evidence type="ECO:0000256" key="11">
    <source>
        <dbReference type="ARBA" id="ARBA00023242"/>
    </source>
</evidence>
<dbReference type="GO" id="GO:0005634">
    <property type="term" value="C:nucleus"/>
    <property type="evidence" value="ECO:0007669"/>
    <property type="project" value="UniProtKB-SubCell"/>
</dbReference>
<dbReference type="Proteomes" id="UP000800094">
    <property type="component" value="Unassembled WGS sequence"/>
</dbReference>
<evidence type="ECO:0000313" key="16">
    <source>
        <dbReference type="EMBL" id="KAF2257101.1"/>
    </source>
</evidence>
<evidence type="ECO:0000256" key="14">
    <source>
        <dbReference type="SAM" id="SignalP"/>
    </source>
</evidence>
<comment type="similarity">
    <text evidence="3 12">Belongs to the NAC-beta family.</text>
</comment>
<keyword evidence="10 12" id="KW-0804">Transcription</keyword>
<evidence type="ECO:0000256" key="3">
    <source>
        <dbReference type="ARBA" id="ARBA00005296"/>
    </source>
</evidence>
<dbReference type="InterPro" id="IPR039370">
    <property type="entry name" value="BTF3"/>
</dbReference>
<keyword evidence="6" id="KW-0963">Cytoplasm</keyword>
<dbReference type="InterPro" id="IPR038187">
    <property type="entry name" value="NAC_A/B_dom_sf"/>
</dbReference>
<keyword evidence="5" id="KW-0813">Transport</keyword>
<keyword evidence="17" id="KW-1185">Reference proteome</keyword>
<reference evidence="16" key="1">
    <citation type="journal article" date="2020" name="Stud. Mycol.">
        <title>101 Dothideomycetes genomes: a test case for predicting lifestyles and emergence of pathogens.</title>
        <authorList>
            <person name="Haridas S."/>
            <person name="Albert R."/>
            <person name="Binder M."/>
            <person name="Bloem J."/>
            <person name="Labutti K."/>
            <person name="Salamov A."/>
            <person name="Andreopoulos B."/>
            <person name="Baker S."/>
            <person name="Barry K."/>
            <person name="Bills G."/>
            <person name="Bluhm B."/>
            <person name="Cannon C."/>
            <person name="Castanera R."/>
            <person name="Culley D."/>
            <person name="Daum C."/>
            <person name="Ezra D."/>
            <person name="Gonzalez J."/>
            <person name="Henrissat B."/>
            <person name="Kuo A."/>
            <person name="Liang C."/>
            <person name="Lipzen A."/>
            <person name="Lutzoni F."/>
            <person name="Magnuson J."/>
            <person name="Mondo S."/>
            <person name="Nolan M."/>
            <person name="Ohm R."/>
            <person name="Pangilinan J."/>
            <person name="Park H.-J."/>
            <person name="Ramirez L."/>
            <person name="Alfaro M."/>
            <person name="Sun H."/>
            <person name="Tritt A."/>
            <person name="Yoshinaga Y."/>
            <person name="Zwiers L.-H."/>
            <person name="Turgeon B."/>
            <person name="Goodwin S."/>
            <person name="Spatafora J."/>
            <person name="Crous P."/>
            <person name="Grigoriev I."/>
        </authorList>
    </citation>
    <scope>NUCLEOTIDE SEQUENCE</scope>
    <source>
        <strain evidence="16">CBS 122368</strain>
    </source>
</reference>
<dbReference type="EMBL" id="ML987189">
    <property type="protein sequence ID" value="KAF2257101.1"/>
    <property type="molecule type" value="Genomic_DNA"/>
</dbReference>
<feature type="compositionally biased region" description="Basic residues" evidence="13">
    <location>
        <begin position="196"/>
        <end position="206"/>
    </location>
</feature>
<evidence type="ECO:0000313" key="17">
    <source>
        <dbReference type="Proteomes" id="UP000800094"/>
    </source>
</evidence>
<dbReference type="RefSeq" id="XP_033692105.1">
    <property type="nucleotide sequence ID" value="XM_033831384.1"/>
</dbReference>
<evidence type="ECO:0000256" key="1">
    <source>
        <dbReference type="ARBA" id="ARBA00004123"/>
    </source>
</evidence>
<dbReference type="CDD" id="cd21176">
    <property type="entry name" value="LPMO_auxiliary-like"/>
    <property type="match status" value="1"/>
</dbReference>
<evidence type="ECO:0000256" key="8">
    <source>
        <dbReference type="ARBA" id="ARBA00022927"/>
    </source>
</evidence>
<evidence type="ECO:0000259" key="15">
    <source>
        <dbReference type="PROSITE" id="PS51151"/>
    </source>
</evidence>
<comment type="subcellular location">
    <subcellularLocation>
        <location evidence="2">Cytoplasm</location>
    </subcellularLocation>
    <subcellularLocation>
        <location evidence="1">Nucleus</location>
    </subcellularLocation>
</comment>
<keyword evidence="8" id="KW-0653">Protein transport</keyword>
<comment type="subunit">
    <text evidence="12">Part of the nascent polypeptide-associated complex (NAC).</text>
</comment>
<organism evidence="16 17">
    <name type="scientific">Trematosphaeria pertusa</name>
    <dbReference type="NCBI Taxonomy" id="390896"/>
    <lineage>
        <taxon>Eukaryota</taxon>
        <taxon>Fungi</taxon>
        <taxon>Dikarya</taxon>
        <taxon>Ascomycota</taxon>
        <taxon>Pezizomycotina</taxon>
        <taxon>Dothideomycetes</taxon>
        <taxon>Pleosporomycetidae</taxon>
        <taxon>Pleosporales</taxon>
        <taxon>Massarineae</taxon>
        <taxon>Trematosphaeriaceae</taxon>
        <taxon>Trematosphaeria</taxon>
    </lineage>
</organism>
<dbReference type="InterPro" id="IPR046530">
    <property type="entry name" value="BIM1-like_dom"/>
</dbReference>
<evidence type="ECO:0000256" key="2">
    <source>
        <dbReference type="ARBA" id="ARBA00004496"/>
    </source>
</evidence>
<evidence type="ECO:0000256" key="4">
    <source>
        <dbReference type="ARBA" id="ARBA00022192"/>
    </source>
</evidence>
<dbReference type="OrthoDB" id="2146436at2759"/>
<dbReference type="GeneID" id="54584714"/>
<dbReference type="Pfam" id="PF20238">
    <property type="entry name" value="BIM1-like_dom"/>
    <property type="match status" value="1"/>
</dbReference>
<dbReference type="PANTHER" id="PTHR10351">
    <property type="entry name" value="TRANSCRIPTION FACTOR BTF3 FAMILY MEMBER"/>
    <property type="match status" value="1"/>
</dbReference>
<dbReference type="GO" id="GO:0015031">
    <property type="term" value="P:protein transport"/>
    <property type="evidence" value="ECO:0007669"/>
    <property type="project" value="UniProtKB-KW"/>
</dbReference>
<keyword evidence="14" id="KW-0732">Signal</keyword>